<proteinExistence type="predicted"/>
<accession>A0A7G5C1E6</accession>
<evidence type="ECO:0000313" key="2">
    <source>
        <dbReference type="Proteomes" id="UP000515679"/>
    </source>
</evidence>
<organism evidence="1 2">
    <name type="scientific">Cohnella cholangitidis</name>
    <dbReference type="NCBI Taxonomy" id="2598458"/>
    <lineage>
        <taxon>Bacteria</taxon>
        <taxon>Bacillati</taxon>
        <taxon>Bacillota</taxon>
        <taxon>Bacilli</taxon>
        <taxon>Bacillales</taxon>
        <taxon>Paenibacillaceae</taxon>
        <taxon>Cohnella</taxon>
    </lineage>
</organism>
<protein>
    <submittedName>
        <fullName evidence="1">Uncharacterized protein</fullName>
    </submittedName>
</protein>
<dbReference type="KEGG" id="cchl:FPL14_18960"/>
<name>A0A7G5C1E6_9BACL</name>
<sequence length="62" mass="7203">MRITWGKQSGFEADALVYPMFAEDIGQPGLWSCEFLPDMAKRGETNWFFRRARTNAISCWLV</sequence>
<gene>
    <name evidence="1" type="ORF">FPL14_18960</name>
</gene>
<dbReference type="Proteomes" id="UP000515679">
    <property type="component" value="Chromosome"/>
</dbReference>
<dbReference type="EMBL" id="CP041969">
    <property type="protein sequence ID" value="QMV43030.1"/>
    <property type="molecule type" value="Genomic_DNA"/>
</dbReference>
<reference evidence="1 2" key="1">
    <citation type="submission" date="2019-07" db="EMBL/GenBank/DDBJ databases">
        <authorList>
            <person name="Kim J.K."/>
            <person name="Cheong H.-M."/>
            <person name="Choi Y."/>
            <person name="Hwang K.J."/>
            <person name="Lee S."/>
            <person name="Choi C."/>
        </authorList>
    </citation>
    <scope>NUCLEOTIDE SEQUENCE [LARGE SCALE GENOMIC DNA]</scope>
    <source>
        <strain evidence="1 2">KS 22</strain>
    </source>
</reference>
<dbReference type="RefSeq" id="WP_182299261.1">
    <property type="nucleotide sequence ID" value="NZ_CP041969.1"/>
</dbReference>
<dbReference type="AlphaFoldDB" id="A0A7G5C1E6"/>
<evidence type="ECO:0000313" key="1">
    <source>
        <dbReference type="EMBL" id="QMV43030.1"/>
    </source>
</evidence>
<keyword evidence="2" id="KW-1185">Reference proteome</keyword>